<dbReference type="PRINTS" id="PR00326">
    <property type="entry name" value="GTP1OBG"/>
</dbReference>
<comment type="similarity">
    <text evidence="2">Belongs to the TRAFAC class OBG-HflX-like GTPase superfamily. OBG GTPase family.</text>
</comment>
<accession>A0A7J7ICK9</accession>
<organism evidence="10 11">
    <name type="scientific">Cyanidiococcus yangmingshanensis</name>
    <dbReference type="NCBI Taxonomy" id="2690220"/>
    <lineage>
        <taxon>Eukaryota</taxon>
        <taxon>Rhodophyta</taxon>
        <taxon>Bangiophyceae</taxon>
        <taxon>Cyanidiales</taxon>
        <taxon>Cyanidiaceae</taxon>
        <taxon>Cyanidiococcus</taxon>
    </lineage>
</organism>
<dbReference type="InterPro" id="IPR036726">
    <property type="entry name" value="GTP1_OBG_dom_sf"/>
</dbReference>
<dbReference type="InterPro" id="IPR014100">
    <property type="entry name" value="GTP-bd_Obg/CgtA"/>
</dbReference>
<dbReference type="Gene3D" id="3.30.300.350">
    <property type="entry name" value="GTP-binding protein OBG, C-terminal domain"/>
    <property type="match status" value="1"/>
</dbReference>
<dbReference type="GO" id="GO:0003924">
    <property type="term" value="F:GTPase activity"/>
    <property type="evidence" value="ECO:0007669"/>
    <property type="project" value="InterPro"/>
</dbReference>
<dbReference type="InterPro" id="IPR031167">
    <property type="entry name" value="G_OBG"/>
</dbReference>
<gene>
    <name evidence="10" type="ORF">F1559_001283</name>
</gene>
<keyword evidence="6" id="KW-0342">GTP-binding</keyword>
<dbReference type="SUPFAM" id="SSF52540">
    <property type="entry name" value="P-loop containing nucleoside triphosphate hydrolases"/>
    <property type="match status" value="1"/>
</dbReference>
<keyword evidence="4" id="KW-0547">Nucleotide-binding</keyword>
<keyword evidence="3" id="KW-0479">Metal-binding</keyword>
<dbReference type="PANTHER" id="PTHR11702">
    <property type="entry name" value="DEVELOPMENTALLY REGULATED GTP-BINDING PROTEIN-RELATED"/>
    <property type="match status" value="1"/>
</dbReference>
<proteinExistence type="inferred from homology"/>
<evidence type="ECO:0000259" key="8">
    <source>
        <dbReference type="PROSITE" id="PS51881"/>
    </source>
</evidence>
<dbReference type="GO" id="GO:0042254">
    <property type="term" value="P:ribosome biogenesis"/>
    <property type="evidence" value="ECO:0007669"/>
    <property type="project" value="UniProtKB-UniRule"/>
</dbReference>
<dbReference type="EMBL" id="VWRR01000017">
    <property type="protein sequence ID" value="KAF6000842.1"/>
    <property type="molecule type" value="Genomic_DNA"/>
</dbReference>
<dbReference type="CDD" id="cd01898">
    <property type="entry name" value="Obg"/>
    <property type="match status" value="1"/>
</dbReference>
<dbReference type="InterPro" id="IPR015349">
    <property type="entry name" value="OCT_dom"/>
</dbReference>
<dbReference type="PROSITE" id="PS51883">
    <property type="entry name" value="OBG"/>
    <property type="match status" value="1"/>
</dbReference>
<dbReference type="SUPFAM" id="SSF102741">
    <property type="entry name" value="Obg GTP-binding protein C-terminal domain"/>
    <property type="match status" value="1"/>
</dbReference>
<evidence type="ECO:0000259" key="7">
    <source>
        <dbReference type="PROSITE" id="PS51710"/>
    </source>
</evidence>
<sequence>MGFVSVAPLAVGLFKPHKLFINNSRRERLRRARGRPCILRATLERRWSPAPADEPSLDAEHAHKQKTPSSYAFLDRARIYVKGGDGGDGCVAWRRERGVARGGPAGGSGGRGGDVYLVANPGLNTLSKFGSRVHFVAENGGKGQPKDCTGANGASISIEVPLGTVVYDAETGTLLGDLEQGAAPLQVAQGGRGGRGNSAFKTDRIRAPVLRERGEPGTDRWLVLELRVLADVGLIGCPNAGKSTLLAAVSNARPKIADYPFTTLVPNLGVYAESVVLADIPGLCEGAHRGRGLGTDFLRHIERCRLLVHLVAGDARDPLYDLQAIRTELALFNPALVKEKVHVVLFTKMDLPLAQTRWSDPTFREAFQRAVGHSRIAAVSAVTGRGVQETMQRVCKLLERIPRPTWSVTTAEEATWRNETTSFTGRHKEMTADAAPFQIMTEQTAQGHRMWHVVGSSQLDRLVVMTDWTYPEAVDRFQRVLRALGVTETLAQTDVRAGDTVVIGGVEFEYTPDDNVFYRNARADGIDWTEAAADE</sequence>
<dbReference type="PROSITE" id="PS51710">
    <property type="entry name" value="G_OBG"/>
    <property type="match status" value="1"/>
</dbReference>
<dbReference type="InterPro" id="IPR006169">
    <property type="entry name" value="GTP1_OBG_dom"/>
</dbReference>
<dbReference type="InterPro" id="IPR027417">
    <property type="entry name" value="P-loop_NTPase"/>
</dbReference>
<dbReference type="Pfam" id="PF01926">
    <property type="entry name" value="MMR_HSR1"/>
    <property type="match status" value="1"/>
</dbReference>
<dbReference type="OrthoDB" id="347018at2759"/>
<dbReference type="InterPro" id="IPR036346">
    <property type="entry name" value="GTP-bd_prot_GTP1/OBG_C_sf"/>
</dbReference>
<comment type="caution">
    <text evidence="10">The sequence shown here is derived from an EMBL/GenBank/DDBJ whole genome shotgun (WGS) entry which is preliminary data.</text>
</comment>
<comment type="cofactor">
    <cofactor evidence="1">
        <name>Mg(2+)</name>
        <dbReference type="ChEBI" id="CHEBI:18420"/>
    </cofactor>
</comment>
<dbReference type="NCBIfam" id="TIGR03595">
    <property type="entry name" value="Obg_CgtA_exten"/>
    <property type="match status" value="1"/>
</dbReference>
<protein>
    <recommendedName>
        <fullName evidence="12">GTP-binding protein 10</fullName>
    </recommendedName>
</protein>
<evidence type="ECO:0000313" key="10">
    <source>
        <dbReference type="EMBL" id="KAF6000842.1"/>
    </source>
</evidence>
<feature type="domain" description="OCT" evidence="8">
    <location>
        <begin position="429"/>
        <end position="512"/>
    </location>
</feature>
<evidence type="ECO:0000256" key="6">
    <source>
        <dbReference type="ARBA" id="ARBA00023134"/>
    </source>
</evidence>
<dbReference type="GO" id="GO:0005525">
    <property type="term" value="F:GTP binding"/>
    <property type="evidence" value="ECO:0007669"/>
    <property type="project" value="UniProtKB-KW"/>
</dbReference>
<evidence type="ECO:0000256" key="1">
    <source>
        <dbReference type="ARBA" id="ARBA00001946"/>
    </source>
</evidence>
<evidence type="ECO:0008006" key="12">
    <source>
        <dbReference type="Google" id="ProtNLM"/>
    </source>
</evidence>
<dbReference type="PROSITE" id="PS51881">
    <property type="entry name" value="OCT"/>
    <property type="match status" value="1"/>
</dbReference>
<evidence type="ECO:0000256" key="4">
    <source>
        <dbReference type="ARBA" id="ARBA00022741"/>
    </source>
</evidence>
<evidence type="ECO:0000256" key="3">
    <source>
        <dbReference type="ARBA" id="ARBA00022723"/>
    </source>
</evidence>
<dbReference type="GO" id="GO:0005739">
    <property type="term" value="C:mitochondrion"/>
    <property type="evidence" value="ECO:0007669"/>
    <property type="project" value="TreeGrafter"/>
</dbReference>
<dbReference type="FunFam" id="2.70.210.12:FF:000001">
    <property type="entry name" value="GTPase Obg"/>
    <property type="match status" value="1"/>
</dbReference>
<dbReference type="Proteomes" id="UP000530660">
    <property type="component" value="Unassembled WGS sequence"/>
</dbReference>
<name>A0A7J7ICK9_9RHOD</name>
<dbReference type="HAMAP" id="MF_01454">
    <property type="entry name" value="GTPase_Obg"/>
    <property type="match status" value="1"/>
</dbReference>
<dbReference type="Gene3D" id="2.70.210.12">
    <property type="entry name" value="GTP1/OBG domain"/>
    <property type="match status" value="1"/>
</dbReference>
<dbReference type="GO" id="GO:0000287">
    <property type="term" value="F:magnesium ion binding"/>
    <property type="evidence" value="ECO:0007669"/>
    <property type="project" value="InterPro"/>
</dbReference>
<keyword evidence="11" id="KW-1185">Reference proteome</keyword>
<dbReference type="NCBIfam" id="TIGR02729">
    <property type="entry name" value="Obg_CgtA"/>
    <property type="match status" value="1"/>
</dbReference>
<evidence type="ECO:0000259" key="9">
    <source>
        <dbReference type="PROSITE" id="PS51883"/>
    </source>
</evidence>
<dbReference type="Gene3D" id="3.40.50.300">
    <property type="entry name" value="P-loop containing nucleotide triphosphate hydrolases"/>
    <property type="match status" value="1"/>
</dbReference>
<dbReference type="InterPro" id="IPR045086">
    <property type="entry name" value="OBG_GTPase"/>
</dbReference>
<reference evidence="10 11" key="1">
    <citation type="journal article" date="2020" name="J. Phycol.">
        <title>Comparative genome analysis reveals Cyanidiococcus gen. nov., a new extremophilic red algal genus sister to Cyanidioschyzon (Cyanidioschyzonaceae, Rhodophyta).</title>
        <authorList>
            <person name="Liu S.-L."/>
            <person name="Chiang Y.-R."/>
            <person name="Yoon H.S."/>
            <person name="Fu H.-Y."/>
        </authorList>
    </citation>
    <scope>NUCLEOTIDE SEQUENCE [LARGE SCALE GENOMIC DNA]</scope>
    <source>
        <strain evidence="10 11">THAL066</strain>
    </source>
</reference>
<evidence type="ECO:0000256" key="5">
    <source>
        <dbReference type="ARBA" id="ARBA00022842"/>
    </source>
</evidence>
<dbReference type="Pfam" id="PF01018">
    <property type="entry name" value="GTP1_OBG"/>
    <property type="match status" value="1"/>
</dbReference>
<dbReference type="Pfam" id="PF09269">
    <property type="entry name" value="DUF1967"/>
    <property type="match status" value="1"/>
</dbReference>
<dbReference type="NCBIfam" id="NF008956">
    <property type="entry name" value="PRK12299.1"/>
    <property type="match status" value="1"/>
</dbReference>
<dbReference type="AlphaFoldDB" id="A0A7J7ICK9"/>
<evidence type="ECO:0000256" key="2">
    <source>
        <dbReference type="ARBA" id="ARBA00007699"/>
    </source>
</evidence>
<dbReference type="SUPFAM" id="SSF82051">
    <property type="entry name" value="Obg GTP-binding protein N-terminal domain"/>
    <property type="match status" value="1"/>
</dbReference>
<feature type="domain" description="OBG-type G" evidence="7">
    <location>
        <begin position="230"/>
        <end position="399"/>
    </location>
</feature>
<feature type="domain" description="Obg" evidence="9">
    <location>
        <begin position="71"/>
        <end position="229"/>
    </location>
</feature>
<dbReference type="NCBIfam" id="NF008955">
    <property type="entry name" value="PRK12297.1"/>
    <property type="match status" value="1"/>
</dbReference>
<dbReference type="InterPro" id="IPR006073">
    <property type="entry name" value="GTP-bd"/>
</dbReference>
<keyword evidence="5" id="KW-0460">Magnesium</keyword>
<dbReference type="PANTHER" id="PTHR11702:SF44">
    <property type="entry name" value="GTP-BINDING PROTEIN OBGC, CHLOROPLASTIC"/>
    <property type="match status" value="1"/>
</dbReference>
<evidence type="ECO:0000313" key="11">
    <source>
        <dbReference type="Proteomes" id="UP000530660"/>
    </source>
</evidence>